<feature type="repeat" description="ANK" evidence="3">
    <location>
        <begin position="69"/>
        <end position="92"/>
    </location>
</feature>
<evidence type="ECO:0000256" key="3">
    <source>
        <dbReference type="PROSITE-ProRule" id="PRU00023"/>
    </source>
</evidence>
<evidence type="ECO:0000313" key="4">
    <source>
        <dbReference type="EMBL" id="KAK0736169.1"/>
    </source>
</evidence>
<dbReference type="Proteomes" id="UP001172159">
    <property type="component" value="Unassembled WGS sequence"/>
</dbReference>
<protein>
    <submittedName>
        <fullName evidence="4">Ankyrin repeat-containing domain protein</fullName>
    </submittedName>
</protein>
<dbReference type="InterPro" id="IPR002110">
    <property type="entry name" value="Ankyrin_rpt"/>
</dbReference>
<keyword evidence="5" id="KW-1185">Reference proteome</keyword>
<evidence type="ECO:0000256" key="2">
    <source>
        <dbReference type="ARBA" id="ARBA00023043"/>
    </source>
</evidence>
<name>A0AA40BKZ7_9PEZI</name>
<accession>A0AA40BKZ7</accession>
<dbReference type="PANTHER" id="PTHR24201">
    <property type="entry name" value="ANK_REP_REGION DOMAIN-CONTAINING PROTEIN"/>
    <property type="match status" value="1"/>
</dbReference>
<dbReference type="PROSITE" id="PS50297">
    <property type="entry name" value="ANK_REP_REGION"/>
    <property type="match status" value="1"/>
</dbReference>
<evidence type="ECO:0000313" key="5">
    <source>
        <dbReference type="Proteomes" id="UP001172159"/>
    </source>
</evidence>
<keyword evidence="1" id="KW-0677">Repeat</keyword>
<sequence length="185" mass="20048">MAFRCCTLQRERAKEEWYLGCLLDNGAKVNDRVESDGTTALGIASAKGYVRLTKLLTGRKADIGAKDGRGRTALHIAASSGKVDIPRVLLERLDAAALRQIIEQPDRQGCSALLLAAEMGMTEAVQVLLEPRFGADVTAEDTSTMQVTSQEQAATKLKRKAQGKQIWGCPSWSSTVQMTSAYSKT</sequence>
<dbReference type="SMART" id="SM00248">
    <property type="entry name" value="ANK"/>
    <property type="match status" value="3"/>
</dbReference>
<dbReference type="GO" id="GO:0005634">
    <property type="term" value="C:nucleus"/>
    <property type="evidence" value="ECO:0007669"/>
    <property type="project" value="TreeGrafter"/>
</dbReference>
<dbReference type="InterPro" id="IPR036770">
    <property type="entry name" value="Ankyrin_rpt-contain_sf"/>
</dbReference>
<dbReference type="Gene3D" id="1.25.40.20">
    <property type="entry name" value="Ankyrin repeat-containing domain"/>
    <property type="match status" value="2"/>
</dbReference>
<evidence type="ECO:0000256" key="1">
    <source>
        <dbReference type="ARBA" id="ARBA00022737"/>
    </source>
</evidence>
<keyword evidence="2 3" id="KW-0040">ANK repeat</keyword>
<dbReference type="PANTHER" id="PTHR24201:SF16">
    <property type="entry name" value="ANKYRIN-1-LIKE-RELATED"/>
    <property type="match status" value="1"/>
</dbReference>
<gene>
    <name evidence="4" type="ORF">B0T21DRAFT_411363</name>
</gene>
<proteinExistence type="predicted"/>
<dbReference type="AlphaFoldDB" id="A0AA40BKZ7"/>
<dbReference type="Pfam" id="PF12796">
    <property type="entry name" value="Ank_2"/>
    <property type="match status" value="1"/>
</dbReference>
<dbReference type="SUPFAM" id="SSF48403">
    <property type="entry name" value="Ankyrin repeat"/>
    <property type="match status" value="1"/>
</dbReference>
<organism evidence="4 5">
    <name type="scientific">Apiosordaria backusii</name>
    <dbReference type="NCBI Taxonomy" id="314023"/>
    <lineage>
        <taxon>Eukaryota</taxon>
        <taxon>Fungi</taxon>
        <taxon>Dikarya</taxon>
        <taxon>Ascomycota</taxon>
        <taxon>Pezizomycotina</taxon>
        <taxon>Sordariomycetes</taxon>
        <taxon>Sordariomycetidae</taxon>
        <taxon>Sordariales</taxon>
        <taxon>Lasiosphaeriaceae</taxon>
        <taxon>Apiosordaria</taxon>
    </lineage>
</organism>
<dbReference type="PROSITE" id="PS50088">
    <property type="entry name" value="ANK_REPEAT"/>
    <property type="match status" value="2"/>
</dbReference>
<dbReference type="InterPro" id="IPR050776">
    <property type="entry name" value="Ank_Repeat/CDKN_Inhibitor"/>
</dbReference>
<dbReference type="EMBL" id="JAUKTV010000006">
    <property type="protein sequence ID" value="KAK0736169.1"/>
    <property type="molecule type" value="Genomic_DNA"/>
</dbReference>
<feature type="repeat" description="ANK" evidence="3">
    <location>
        <begin position="36"/>
        <end position="68"/>
    </location>
</feature>
<reference evidence="4" key="1">
    <citation type="submission" date="2023-06" db="EMBL/GenBank/DDBJ databases">
        <title>Genome-scale phylogeny and comparative genomics of the fungal order Sordariales.</title>
        <authorList>
            <consortium name="Lawrence Berkeley National Laboratory"/>
            <person name="Hensen N."/>
            <person name="Bonometti L."/>
            <person name="Westerberg I."/>
            <person name="Brannstrom I.O."/>
            <person name="Guillou S."/>
            <person name="Cros-Aarteil S."/>
            <person name="Calhoun S."/>
            <person name="Haridas S."/>
            <person name="Kuo A."/>
            <person name="Mondo S."/>
            <person name="Pangilinan J."/>
            <person name="Riley R."/>
            <person name="Labutti K."/>
            <person name="Andreopoulos B."/>
            <person name="Lipzen A."/>
            <person name="Chen C."/>
            <person name="Yanf M."/>
            <person name="Daum C."/>
            <person name="Ng V."/>
            <person name="Clum A."/>
            <person name="Steindorff A."/>
            <person name="Ohm R."/>
            <person name="Martin F."/>
            <person name="Silar P."/>
            <person name="Natvig D."/>
            <person name="Lalanne C."/>
            <person name="Gautier V."/>
            <person name="Ament-Velasquez S.L."/>
            <person name="Kruys A."/>
            <person name="Hutchinson M.I."/>
            <person name="Powell A.J."/>
            <person name="Barry K."/>
            <person name="Miller A.N."/>
            <person name="Grigoriev I.V."/>
            <person name="Debuchy R."/>
            <person name="Gladieux P."/>
            <person name="Thoren M.H."/>
            <person name="Johannesson H."/>
        </authorList>
    </citation>
    <scope>NUCLEOTIDE SEQUENCE</scope>
    <source>
        <strain evidence="4">CBS 540.89</strain>
    </source>
</reference>
<comment type="caution">
    <text evidence="4">The sequence shown here is derived from an EMBL/GenBank/DDBJ whole genome shotgun (WGS) entry which is preliminary data.</text>
</comment>